<dbReference type="Pfam" id="PF12796">
    <property type="entry name" value="Ank_2"/>
    <property type="match status" value="1"/>
</dbReference>
<dbReference type="Gene3D" id="3.40.50.300">
    <property type="entry name" value="P-loop containing nucleotide triphosphate hydrolases"/>
    <property type="match status" value="1"/>
</dbReference>
<feature type="region of interest" description="Disordered" evidence="5">
    <location>
        <begin position="1"/>
        <end position="68"/>
    </location>
</feature>
<dbReference type="OrthoDB" id="426293at2759"/>
<feature type="compositionally biased region" description="Basic and acidic residues" evidence="5">
    <location>
        <begin position="54"/>
        <end position="68"/>
    </location>
</feature>
<evidence type="ECO:0000313" key="7">
    <source>
        <dbReference type="Proteomes" id="UP000549394"/>
    </source>
</evidence>
<keyword evidence="2 3" id="KW-0040">ANK repeat</keyword>
<evidence type="ECO:0000256" key="4">
    <source>
        <dbReference type="SAM" id="Coils"/>
    </source>
</evidence>
<dbReference type="PANTHER" id="PTHR23206">
    <property type="entry name" value="MASK PROTEIN"/>
    <property type="match status" value="1"/>
</dbReference>
<evidence type="ECO:0000256" key="3">
    <source>
        <dbReference type="PROSITE-ProRule" id="PRU00023"/>
    </source>
</evidence>
<dbReference type="PROSITE" id="PS50088">
    <property type="entry name" value="ANK_REPEAT"/>
    <property type="match status" value="2"/>
</dbReference>
<dbReference type="Proteomes" id="UP000549394">
    <property type="component" value="Unassembled WGS sequence"/>
</dbReference>
<dbReference type="EMBL" id="CAJFCJ010000025">
    <property type="protein sequence ID" value="CAD5125234.1"/>
    <property type="molecule type" value="Genomic_DNA"/>
</dbReference>
<evidence type="ECO:0000256" key="1">
    <source>
        <dbReference type="ARBA" id="ARBA00022737"/>
    </source>
</evidence>
<dbReference type="SUPFAM" id="SSF48403">
    <property type="entry name" value="Ankyrin repeat"/>
    <property type="match status" value="1"/>
</dbReference>
<reference evidence="6 7" key="1">
    <citation type="submission" date="2020-08" db="EMBL/GenBank/DDBJ databases">
        <authorList>
            <person name="Hejnol A."/>
        </authorList>
    </citation>
    <scope>NUCLEOTIDE SEQUENCE [LARGE SCALE GENOMIC DNA]</scope>
</reference>
<dbReference type="InterPro" id="IPR002110">
    <property type="entry name" value="Ankyrin_rpt"/>
</dbReference>
<dbReference type="PROSITE" id="PS50096">
    <property type="entry name" value="IQ"/>
    <property type="match status" value="1"/>
</dbReference>
<sequence>MPPKKTIPVKSTKASGAVSSSKATQKKPLATSKKVQVSKSVQKTPAKNATVSKEPPKSVKKWTKEDDAASKIQREIRHFLAKKSLQKKKQEKLEYEELMDKLEKEAFAKLVKMEQEKYEKQRKKEEEERNRKKEENIRKKKMLEASFDGDNAVIENLLKEVSAMDDKLNIGHDTVGKALRNKHQMNLIDCEDAHGNTPLSEAASGGAKDTVRLLLLKGADPNSRGQFERTPLYRAAFAGHCEVVEELLERGADPRIYANDGQTPLHIASKDPIISLLENWDINRTEKLLNRLEEEKNKRLEEDRKRKEIETNKLEDIVSNKDKEYKVLQKQVCKLSCELEKRIYEHDKAVANGFDKLSITISAIKDAEAELEMAKVQLENSREKLAEAKLALREKQKEVIGDENEEELPGLKVNIRELDDVLLRDVGNRIKESGKWPLIIDISGQASTFLRYRDTNYLNALNLSEMEPEKIRLCILGALRYGKPAVLDMMEVDMFDTVSDRFDEIEKGLMNSIMDWSIFEEEKYTKLIRKKDSDEYQKNRFIDIRTKNFKFFIITKNPYPPQELLDKTYVIRIHIPTD</sequence>
<dbReference type="AlphaFoldDB" id="A0A7I8WAR7"/>
<dbReference type="GO" id="GO:0045087">
    <property type="term" value="P:innate immune response"/>
    <property type="evidence" value="ECO:0007669"/>
    <property type="project" value="TreeGrafter"/>
</dbReference>
<organism evidence="6 7">
    <name type="scientific">Dimorphilus gyrociliatus</name>
    <dbReference type="NCBI Taxonomy" id="2664684"/>
    <lineage>
        <taxon>Eukaryota</taxon>
        <taxon>Metazoa</taxon>
        <taxon>Spiralia</taxon>
        <taxon>Lophotrochozoa</taxon>
        <taxon>Annelida</taxon>
        <taxon>Polychaeta</taxon>
        <taxon>Polychaeta incertae sedis</taxon>
        <taxon>Dinophilidae</taxon>
        <taxon>Dimorphilus</taxon>
    </lineage>
</organism>
<dbReference type="PROSITE" id="PS50297">
    <property type="entry name" value="ANK_REP_REGION"/>
    <property type="match status" value="2"/>
</dbReference>
<keyword evidence="1" id="KW-0677">Repeat</keyword>
<feature type="repeat" description="ANK" evidence="3">
    <location>
        <begin position="227"/>
        <end position="259"/>
    </location>
</feature>
<evidence type="ECO:0000256" key="2">
    <source>
        <dbReference type="ARBA" id="ARBA00023043"/>
    </source>
</evidence>
<accession>A0A7I8WAR7</accession>
<feature type="coiled-coil region" evidence="4">
    <location>
        <begin position="364"/>
        <end position="405"/>
    </location>
</feature>
<dbReference type="Gene3D" id="1.25.40.20">
    <property type="entry name" value="Ankyrin repeat-containing domain"/>
    <property type="match status" value="1"/>
</dbReference>
<dbReference type="GO" id="GO:0005737">
    <property type="term" value="C:cytoplasm"/>
    <property type="evidence" value="ECO:0007669"/>
    <property type="project" value="TreeGrafter"/>
</dbReference>
<evidence type="ECO:0000256" key="5">
    <source>
        <dbReference type="SAM" id="MobiDB-lite"/>
    </source>
</evidence>
<dbReference type="InterPro" id="IPR036770">
    <property type="entry name" value="Ankyrin_rpt-contain_sf"/>
</dbReference>
<keyword evidence="4" id="KW-0175">Coiled coil</keyword>
<dbReference type="SMART" id="SM00248">
    <property type="entry name" value="ANK"/>
    <property type="match status" value="3"/>
</dbReference>
<dbReference type="InterPro" id="IPR051631">
    <property type="entry name" value="Ankyrin-KH/SAM_domain"/>
</dbReference>
<feature type="coiled-coil region" evidence="4">
    <location>
        <begin position="81"/>
        <end position="144"/>
    </location>
</feature>
<feature type="compositionally biased region" description="Low complexity" evidence="5">
    <location>
        <begin position="32"/>
        <end position="43"/>
    </location>
</feature>
<dbReference type="InterPro" id="IPR027417">
    <property type="entry name" value="P-loop_NTPase"/>
</dbReference>
<feature type="compositionally biased region" description="Polar residues" evidence="5">
    <location>
        <begin position="12"/>
        <end position="23"/>
    </location>
</feature>
<comment type="caution">
    <text evidence="6">The sequence shown here is derived from an EMBL/GenBank/DDBJ whole genome shotgun (WGS) entry which is preliminary data.</text>
</comment>
<protein>
    <submittedName>
        <fullName evidence="6">DgyrCDS13477</fullName>
    </submittedName>
</protein>
<keyword evidence="7" id="KW-1185">Reference proteome</keyword>
<feature type="coiled-coil region" evidence="4">
    <location>
        <begin position="282"/>
        <end position="317"/>
    </location>
</feature>
<gene>
    <name evidence="6" type="ORF">DGYR_LOCUS12646</name>
</gene>
<feature type="repeat" description="ANK" evidence="3">
    <location>
        <begin position="194"/>
        <end position="226"/>
    </location>
</feature>
<proteinExistence type="predicted"/>
<evidence type="ECO:0000313" key="6">
    <source>
        <dbReference type="EMBL" id="CAD5125234.1"/>
    </source>
</evidence>
<name>A0A7I8WAR7_9ANNE</name>
<dbReference type="PANTHER" id="PTHR23206:SF8">
    <property type="entry name" value="ANKYRIN REPEAT AND KH DOMAIN-CONTAINING 1"/>
    <property type="match status" value="1"/>
</dbReference>